<evidence type="ECO:0000313" key="2">
    <source>
        <dbReference type="Proteomes" id="UP000214646"/>
    </source>
</evidence>
<accession>A0A225E693</accession>
<comment type="caution">
    <text evidence="1">The sequence shown here is derived from an EMBL/GenBank/DDBJ whole genome shotgun (WGS) entry which is preliminary data.</text>
</comment>
<dbReference type="SUPFAM" id="SSF88659">
    <property type="entry name" value="Sigma3 and sigma4 domains of RNA polymerase sigma factors"/>
    <property type="match status" value="1"/>
</dbReference>
<name>A0A225E693_9BACT</name>
<gene>
    <name evidence="1" type="ORF">FRUB_03546</name>
</gene>
<proteinExistence type="predicted"/>
<evidence type="ECO:0000313" key="1">
    <source>
        <dbReference type="EMBL" id="OWK43947.1"/>
    </source>
</evidence>
<keyword evidence="2" id="KW-1185">Reference proteome</keyword>
<reference evidence="2" key="1">
    <citation type="submission" date="2017-06" db="EMBL/GenBank/DDBJ databases">
        <title>Genome analysis of Fimbriiglobus ruber SP5, the first member of the order Planctomycetales with confirmed chitinolytic capability.</title>
        <authorList>
            <person name="Ravin N.V."/>
            <person name="Rakitin A.L."/>
            <person name="Ivanova A.A."/>
            <person name="Beletsky A.V."/>
            <person name="Kulichevskaya I.S."/>
            <person name="Mardanov A.V."/>
            <person name="Dedysh S.N."/>
        </authorList>
    </citation>
    <scope>NUCLEOTIDE SEQUENCE [LARGE SCALE GENOMIC DNA]</scope>
    <source>
        <strain evidence="2">SP5</strain>
    </source>
</reference>
<dbReference type="RefSeq" id="WP_088254729.1">
    <property type="nucleotide sequence ID" value="NZ_NIDE01000004.1"/>
</dbReference>
<protein>
    <recommendedName>
        <fullName evidence="3">RNA polymerase sigma-70 region 4 domain-containing protein</fullName>
    </recommendedName>
</protein>
<dbReference type="Proteomes" id="UP000214646">
    <property type="component" value="Unassembled WGS sequence"/>
</dbReference>
<dbReference type="AlphaFoldDB" id="A0A225E693"/>
<organism evidence="1 2">
    <name type="scientific">Fimbriiglobus ruber</name>
    <dbReference type="NCBI Taxonomy" id="1908690"/>
    <lineage>
        <taxon>Bacteria</taxon>
        <taxon>Pseudomonadati</taxon>
        <taxon>Planctomycetota</taxon>
        <taxon>Planctomycetia</taxon>
        <taxon>Gemmatales</taxon>
        <taxon>Gemmataceae</taxon>
        <taxon>Fimbriiglobus</taxon>
    </lineage>
</organism>
<sequence>MTPQLELPAPTAPEAARVTLLYHFCRLQLPAVVVAESAFRTHLDRTFRIYAPKAGGPVTWAGYLDGLYALDWLVCVGCLAGQTPAWELLFAARTGRTDCLLVDALRARACRLYPRDEEKQDSAVTEFWSQLIVPEGERGTPVLARYDGQRPLAPWLIRVFQNWHLSKLRAQSGVSALPDDDIAMPIPPVSNADTRWHESFCAAARDWLGAVSESERLILGLRWRYRMSQRDVAHLLGVHEGTISRQTDKLRDKSLEIIGHRLVADGWTGDDLEGFILTEMGGLLVDEPSLSADQLGRMLAARGKKLPV</sequence>
<dbReference type="OrthoDB" id="256177at2"/>
<dbReference type="InterPro" id="IPR013324">
    <property type="entry name" value="RNA_pol_sigma_r3/r4-like"/>
</dbReference>
<dbReference type="EMBL" id="NIDE01000004">
    <property type="protein sequence ID" value="OWK43947.1"/>
    <property type="molecule type" value="Genomic_DNA"/>
</dbReference>
<evidence type="ECO:0008006" key="3">
    <source>
        <dbReference type="Google" id="ProtNLM"/>
    </source>
</evidence>